<keyword evidence="1" id="KW-0472">Membrane</keyword>
<dbReference type="AlphaFoldDB" id="B9X0Z4"/>
<gene>
    <name evidence="2" type="primary">IMP</name>
</gene>
<proteinExistence type="predicted"/>
<organism evidence="2">
    <name type="scientific">Candidatus Phytoplasma oryzae</name>
    <dbReference type="NCBI Taxonomy" id="203274"/>
    <lineage>
        <taxon>Bacteria</taxon>
        <taxon>Bacillati</taxon>
        <taxon>Mycoplasmatota</taxon>
        <taxon>Mollicutes</taxon>
        <taxon>Acholeplasmatales</taxon>
        <taxon>Acholeplasmataceae</taxon>
        <taxon>Candidatus Phytoplasma</taxon>
        <taxon>16SrXI (Rice yellow dwarf group)</taxon>
    </lineage>
</organism>
<keyword evidence="1" id="KW-1133">Transmembrane helix</keyword>
<protein>
    <submittedName>
        <fullName evidence="2">Immunodominant membrane protein</fullName>
    </submittedName>
</protein>
<keyword evidence="1" id="KW-0812">Transmembrane</keyword>
<evidence type="ECO:0000313" key="2">
    <source>
        <dbReference type="EMBL" id="BAH24241.1"/>
    </source>
</evidence>
<dbReference type="EMBL" id="AB469012">
    <property type="protein sequence ID" value="BAH24241.1"/>
    <property type="molecule type" value="Genomic_DNA"/>
</dbReference>
<feature type="transmembrane region" description="Helical" evidence="1">
    <location>
        <begin position="15"/>
        <end position="35"/>
    </location>
</feature>
<accession>B9X0Z4</accession>
<sequence length="162" mass="18187">MQNENFLYTKKGKMIIVGSSIAAALILLGILAYFFKWWPFNQIVFDKESINKYAEDLKFVAADATNAADSNKAKKMRDDTVKKIDDFVKNIEKFNDKTKDDSKIKAETIKKFSDLSGKIKNVEVKEGSSYAASDFVTSFNDAAKQNDLDSAFTALKADRKIA</sequence>
<name>B9X0Z4_9MOLU</name>
<reference evidence="2" key="1">
    <citation type="journal article" date="2009" name="FEMS Microbiol. Lett.">
        <title>Cloning of immunodominant membrane protein genes of phytoplasmas and their in planta expression.</title>
        <authorList>
            <person name="Kakizawa S."/>
            <person name="Oshima K."/>
            <person name="Ishii Y."/>
            <person name="Hoshi A."/>
            <person name="Maejima K."/>
            <person name="Jung H."/>
            <person name="Yamaji Y."/>
            <person name="Namba S."/>
        </authorList>
    </citation>
    <scope>NUCLEOTIDE SEQUENCE</scope>
    <source>
        <strain evidence="2">RYD</strain>
    </source>
</reference>
<evidence type="ECO:0000256" key="1">
    <source>
        <dbReference type="SAM" id="Phobius"/>
    </source>
</evidence>